<feature type="domain" description="Histidine kinase/HSP90-like ATPase" evidence="2">
    <location>
        <begin position="21"/>
        <end position="143"/>
    </location>
</feature>
<protein>
    <recommendedName>
        <fullName evidence="2">Histidine kinase/HSP90-like ATPase domain-containing protein</fullName>
    </recommendedName>
</protein>
<gene>
    <name evidence="3" type="ORF">BM536_024435</name>
</gene>
<dbReference type="InterPro" id="IPR050267">
    <property type="entry name" value="Anti-sigma-factor_SerPK"/>
</dbReference>
<proteinExistence type="predicted"/>
<evidence type="ECO:0000313" key="4">
    <source>
        <dbReference type="Proteomes" id="UP000184286"/>
    </source>
</evidence>
<dbReference type="CDD" id="cd16936">
    <property type="entry name" value="HATPase_RsbW-like"/>
    <property type="match status" value="1"/>
</dbReference>
<dbReference type="OrthoDB" id="3473697at2"/>
<evidence type="ECO:0000313" key="3">
    <source>
        <dbReference type="EMBL" id="OQD54978.1"/>
    </source>
</evidence>
<name>A0A1V6MRA7_9ACTN</name>
<evidence type="ECO:0000256" key="1">
    <source>
        <dbReference type="ARBA" id="ARBA00022527"/>
    </source>
</evidence>
<dbReference type="Gene3D" id="3.30.565.10">
    <property type="entry name" value="Histidine kinase-like ATPase, C-terminal domain"/>
    <property type="match status" value="1"/>
</dbReference>
<dbReference type="GO" id="GO:0004674">
    <property type="term" value="F:protein serine/threonine kinase activity"/>
    <property type="evidence" value="ECO:0007669"/>
    <property type="project" value="UniProtKB-KW"/>
</dbReference>
<dbReference type="EMBL" id="MPOH02000015">
    <property type="protein sequence ID" value="OQD54978.1"/>
    <property type="molecule type" value="Genomic_DNA"/>
</dbReference>
<comment type="caution">
    <text evidence="3">The sequence shown here is derived from an EMBL/GenBank/DDBJ whole genome shotgun (WGS) entry which is preliminary data.</text>
</comment>
<dbReference type="PANTHER" id="PTHR35526:SF3">
    <property type="entry name" value="ANTI-SIGMA-F FACTOR RSBW"/>
    <property type="match status" value="1"/>
</dbReference>
<evidence type="ECO:0000259" key="2">
    <source>
        <dbReference type="Pfam" id="PF13581"/>
    </source>
</evidence>
<dbReference type="InterPro" id="IPR003594">
    <property type="entry name" value="HATPase_dom"/>
</dbReference>
<dbReference type="PANTHER" id="PTHR35526">
    <property type="entry name" value="ANTI-SIGMA-F FACTOR RSBW-RELATED"/>
    <property type="match status" value="1"/>
</dbReference>
<accession>A0A1V6MRA7</accession>
<dbReference type="AlphaFoldDB" id="A0A1V6MRA7"/>
<reference evidence="4" key="1">
    <citation type="submission" date="2016-11" db="EMBL/GenBank/DDBJ databases">
        <authorList>
            <person name="Schniete J.K."/>
            <person name="Salih T."/>
            <person name="Algora Gallardo L."/>
            <person name="Martinez Fernandez S."/>
            <person name="Herron P.R."/>
        </authorList>
    </citation>
    <scope>NUCLEOTIDE SEQUENCE [LARGE SCALE GENOMIC DNA]</scope>
    <source>
        <strain evidence="4">DSM 41896</strain>
    </source>
</reference>
<dbReference type="InterPro" id="IPR036890">
    <property type="entry name" value="HATPase_C_sf"/>
</dbReference>
<dbReference type="SUPFAM" id="SSF55874">
    <property type="entry name" value="ATPase domain of HSP90 chaperone/DNA topoisomerase II/histidine kinase"/>
    <property type="match status" value="1"/>
</dbReference>
<dbReference type="Proteomes" id="UP000184286">
    <property type="component" value="Unassembled WGS sequence"/>
</dbReference>
<organism evidence="3 4">
    <name type="scientific">Streptomyces phaeoluteigriseus</name>
    <dbReference type="NCBI Taxonomy" id="114686"/>
    <lineage>
        <taxon>Bacteria</taxon>
        <taxon>Bacillati</taxon>
        <taxon>Actinomycetota</taxon>
        <taxon>Actinomycetes</taxon>
        <taxon>Kitasatosporales</taxon>
        <taxon>Streptomycetaceae</taxon>
        <taxon>Streptomyces</taxon>
        <taxon>Streptomyces aurantiacus group</taxon>
    </lineage>
</organism>
<dbReference type="Pfam" id="PF13581">
    <property type="entry name" value="HATPase_c_2"/>
    <property type="match status" value="1"/>
</dbReference>
<reference evidence="3 4" key="2">
    <citation type="submission" date="2017-02" db="EMBL/GenBank/DDBJ databases">
        <title>Draft genome sequence of Streptomyces phaeoluteigriseus type strain DSM41896.</title>
        <authorList>
            <person name="Salih T.S."/>
            <person name="Algora Gallardo L."/>
            <person name="Melo Santos T."/>
            <person name="Filgueira Martinez S."/>
            <person name="Herron P.R."/>
        </authorList>
    </citation>
    <scope>NUCLEOTIDE SEQUENCE [LARGE SCALE GENOMIC DNA]</scope>
    <source>
        <strain evidence="3 4">DSM 41896</strain>
    </source>
</reference>
<sequence>MTVRPTPQPLVTVRVFTQRLSATPRGARLARHLALHQLETWGIPHGTDLSEAVAVIVAELAANAVTHGRVPGRDFELRLALIPGSVRVEVTDTRTGSRPPGPGAVRPPCLLGESGRGLLLVDALAARWEVLDRDPPPGKTVRAEVDVPGWLGIARRAGA</sequence>
<dbReference type="RefSeq" id="WP_073496319.1">
    <property type="nucleotide sequence ID" value="NZ_MPOH02000015.1"/>
</dbReference>
<keyword evidence="1" id="KW-0418">Kinase</keyword>
<keyword evidence="1" id="KW-0808">Transferase</keyword>
<dbReference type="STRING" id="114686.BM536_024435"/>
<keyword evidence="1" id="KW-0723">Serine/threonine-protein kinase</keyword>